<sequence>MDEQVLENNQMGMEEIEQLEQHSELDEKALLAELNGDDFDPESVVKRKDPKQAAELAAGKQTAIVVLGVVEQGLKMFGHKAFEFDPEGAEGVAEAAAPLFVKYNGELPPWLAEYKEEITFVGAAGALGFTSVQQIKALKAFDRAKEIEQMKSESEVEGVQSEA</sequence>
<dbReference type="EMBL" id="LUAX01000004">
    <property type="protein sequence ID" value="OAM99030.1"/>
    <property type="molecule type" value="Genomic_DNA"/>
</dbReference>
<reference evidence="2" key="2">
    <citation type="submission" date="2022-11" db="EMBL/GenBank/DDBJ databases">
        <title>Role of the vibriolysin VemA secreted by the emergent pathogen Vibrio europaeus in the colonization of Manila clam mucus.</title>
        <authorList>
            <person name="Martinez C."/>
            <person name="Rodriguez S."/>
            <person name="Vences A."/>
            <person name="Barja J.L."/>
            <person name="Toranzo A.E."/>
            <person name="Dubert J."/>
        </authorList>
    </citation>
    <scope>NUCLEOTIDE SEQUENCE</scope>
    <source>
        <strain evidence="2">3454</strain>
    </source>
</reference>
<dbReference type="EMBL" id="JAPFIT010000032">
    <property type="protein sequence ID" value="MDC5743269.1"/>
    <property type="molecule type" value="Genomic_DNA"/>
</dbReference>
<proteinExistence type="predicted"/>
<dbReference type="Proteomes" id="UP000094761">
    <property type="component" value="Unassembled WGS sequence"/>
</dbReference>
<keyword evidence="5" id="KW-1185">Reference proteome</keyword>
<evidence type="ECO:0000313" key="4">
    <source>
        <dbReference type="Proteomes" id="UP000094761"/>
    </source>
</evidence>
<organism evidence="3 4">
    <name type="scientific">Vibrio europaeus</name>
    <dbReference type="NCBI Taxonomy" id="300876"/>
    <lineage>
        <taxon>Bacteria</taxon>
        <taxon>Pseudomonadati</taxon>
        <taxon>Pseudomonadota</taxon>
        <taxon>Gammaproteobacteria</taxon>
        <taxon>Vibrionales</taxon>
        <taxon>Vibrionaceae</taxon>
        <taxon>Vibrio</taxon>
        <taxon>Vibrio oreintalis group</taxon>
    </lineage>
</organism>
<dbReference type="Proteomes" id="UP001150001">
    <property type="component" value="Unassembled WGS sequence"/>
</dbReference>
<dbReference type="OrthoDB" id="5816585at2"/>
<reference evidence="3 4" key="1">
    <citation type="submission" date="2016-03" db="EMBL/GenBank/DDBJ databases">
        <title>Draft genome sequence of the Vibrio tubiashii subs. europaeus.</title>
        <authorList>
            <person name="Spinard E."/>
            <person name="Dubert J."/>
            <person name="Nelson D.R."/>
            <person name="Barja J.L."/>
        </authorList>
    </citation>
    <scope>NUCLEOTIDE SEQUENCE [LARGE SCALE GENOMIC DNA]</scope>
    <source>
        <strain evidence="4">PP-638</strain>
        <strain evidence="3">PP2-638</strain>
    </source>
</reference>
<dbReference type="RefSeq" id="WP_069667863.1">
    <property type="nucleotide sequence ID" value="NZ_JAPFIM010000012.1"/>
</dbReference>
<name>A0A178JAU0_9VIBR</name>
<evidence type="ECO:0000313" key="5">
    <source>
        <dbReference type="Proteomes" id="UP001150001"/>
    </source>
</evidence>
<evidence type="ECO:0000313" key="2">
    <source>
        <dbReference type="EMBL" id="MDC5743269.1"/>
    </source>
</evidence>
<dbReference type="GeneID" id="78076761"/>
<dbReference type="AlphaFoldDB" id="A0A178JAU0"/>
<evidence type="ECO:0008006" key="6">
    <source>
        <dbReference type="Google" id="ProtNLM"/>
    </source>
</evidence>
<evidence type="ECO:0000313" key="3">
    <source>
        <dbReference type="EMBL" id="OAM99030.1"/>
    </source>
</evidence>
<feature type="region of interest" description="Disordered" evidence="1">
    <location>
        <begin position="1"/>
        <end position="22"/>
    </location>
</feature>
<accession>A0A178JAU0</accession>
<evidence type="ECO:0000256" key="1">
    <source>
        <dbReference type="SAM" id="MobiDB-lite"/>
    </source>
</evidence>
<feature type="compositionally biased region" description="Polar residues" evidence="1">
    <location>
        <begin position="1"/>
        <end position="11"/>
    </location>
</feature>
<comment type="caution">
    <text evidence="3">The sequence shown here is derived from an EMBL/GenBank/DDBJ whole genome shotgun (WGS) entry which is preliminary data.</text>
</comment>
<protein>
    <recommendedName>
        <fullName evidence="6">BCTnown</fullName>
    </recommendedName>
</protein>
<gene>
    <name evidence="3" type="ORF">AZ468_13680</name>
    <name evidence="2" type="ORF">OPW20_24710</name>
</gene>